<dbReference type="SUPFAM" id="SSF56935">
    <property type="entry name" value="Porins"/>
    <property type="match status" value="1"/>
</dbReference>
<dbReference type="Proteomes" id="UP001209885">
    <property type="component" value="Unassembled WGS sequence"/>
</dbReference>
<evidence type="ECO:0000259" key="11">
    <source>
        <dbReference type="Pfam" id="PF00593"/>
    </source>
</evidence>
<dbReference type="Gene3D" id="2.40.170.20">
    <property type="entry name" value="TonB-dependent receptor, beta-barrel domain"/>
    <property type="match status" value="1"/>
</dbReference>
<evidence type="ECO:0000256" key="4">
    <source>
        <dbReference type="ARBA" id="ARBA00022692"/>
    </source>
</evidence>
<keyword evidence="3 8" id="KW-1134">Transmembrane beta strand</keyword>
<keyword evidence="5 9" id="KW-0798">TonB box</keyword>
<dbReference type="RefSeq" id="WP_266056420.1">
    <property type="nucleotide sequence ID" value="NZ_JAPFQN010000005.1"/>
</dbReference>
<comment type="caution">
    <text evidence="13">The sequence shown here is derived from an EMBL/GenBank/DDBJ whole genome shotgun (WGS) entry which is preliminary data.</text>
</comment>
<dbReference type="InterPro" id="IPR000531">
    <property type="entry name" value="Beta-barrel_TonB"/>
</dbReference>
<dbReference type="NCBIfam" id="TIGR04056">
    <property type="entry name" value="OMP_RagA_SusC"/>
    <property type="match status" value="1"/>
</dbReference>
<evidence type="ECO:0000256" key="9">
    <source>
        <dbReference type="RuleBase" id="RU003357"/>
    </source>
</evidence>
<dbReference type="InterPro" id="IPR008969">
    <property type="entry name" value="CarboxyPept-like_regulatory"/>
</dbReference>
<evidence type="ECO:0000256" key="10">
    <source>
        <dbReference type="SAM" id="SignalP"/>
    </source>
</evidence>
<evidence type="ECO:0000256" key="6">
    <source>
        <dbReference type="ARBA" id="ARBA00023136"/>
    </source>
</evidence>
<dbReference type="InterPro" id="IPR036942">
    <property type="entry name" value="Beta-barrel_TonB_sf"/>
</dbReference>
<keyword evidence="6 8" id="KW-0472">Membrane</keyword>
<dbReference type="InterPro" id="IPR037066">
    <property type="entry name" value="Plug_dom_sf"/>
</dbReference>
<evidence type="ECO:0000256" key="7">
    <source>
        <dbReference type="ARBA" id="ARBA00023237"/>
    </source>
</evidence>
<evidence type="ECO:0000256" key="2">
    <source>
        <dbReference type="ARBA" id="ARBA00022448"/>
    </source>
</evidence>
<keyword evidence="7 8" id="KW-0998">Cell outer membrane</keyword>
<keyword evidence="4 8" id="KW-0812">Transmembrane</keyword>
<keyword evidence="10" id="KW-0732">Signal</keyword>
<feature type="domain" description="TonB-dependent receptor-like beta-barrel" evidence="11">
    <location>
        <begin position="384"/>
        <end position="766"/>
    </location>
</feature>
<evidence type="ECO:0000256" key="5">
    <source>
        <dbReference type="ARBA" id="ARBA00023077"/>
    </source>
</evidence>
<evidence type="ECO:0000313" key="14">
    <source>
        <dbReference type="Proteomes" id="UP001209885"/>
    </source>
</evidence>
<reference evidence="13 14" key="1">
    <citation type="submission" date="2022-11" db="EMBL/GenBank/DDBJ databases">
        <title>The characterization of three novel Bacteroidetes species and genomic analysis of their roles in tidal elemental geochemical cycles.</title>
        <authorList>
            <person name="Ma K."/>
        </authorList>
    </citation>
    <scope>NUCLEOTIDE SEQUENCE [LARGE SCALE GENOMIC DNA]</scope>
    <source>
        <strain evidence="13 14">M17</strain>
    </source>
</reference>
<name>A0ABT3RQ79_9BACT</name>
<dbReference type="Pfam" id="PF07715">
    <property type="entry name" value="Plug"/>
    <property type="match status" value="1"/>
</dbReference>
<dbReference type="InterPro" id="IPR012910">
    <property type="entry name" value="Plug_dom"/>
</dbReference>
<dbReference type="PROSITE" id="PS52016">
    <property type="entry name" value="TONB_DEPENDENT_REC_3"/>
    <property type="match status" value="1"/>
</dbReference>
<feature type="chain" id="PRO_5046586039" evidence="10">
    <location>
        <begin position="21"/>
        <end position="981"/>
    </location>
</feature>
<proteinExistence type="inferred from homology"/>
<dbReference type="Gene3D" id="2.60.40.1120">
    <property type="entry name" value="Carboxypeptidase-like, regulatory domain"/>
    <property type="match status" value="1"/>
</dbReference>
<dbReference type="InterPro" id="IPR023997">
    <property type="entry name" value="TonB-dep_OMP_SusC/RagA_CS"/>
</dbReference>
<evidence type="ECO:0000256" key="1">
    <source>
        <dbReference type="ARBA" id="ARBA00004571"/>
    </source>
</evidence>
<feature type="domain" description="TonB-dependent receptor plug" evidence="12">
    <location>
        <begin position="116"/>
        <end position="222"/>
    </location>
</feature>
<organism evidence="13 14">
    <name type="scientific">Mangrovivirga halotolerans</name>
    <dbReference type="NCBI Taxonomy" id="2993936"/>
    <lineage>
        <taxon>Bacteria</taxon>
        <taxon>Pseudomonadati</taxon>
        <taxon>Bacteroidota</taxon>
        <taxon>Cytophagia</taxon>
        <taxon>Cytophagales</taxon>
        <taxon>Mangrovivirgaceae</taxon>
        <taxon>Mangrovivirga</taxon>
    </lineage>
</organism>
<dbReference type="SUPFAM" id="SSF49464">
    <property type="entry name" value="Carboxypeptidase regulatory domain-like"/>
    <property type="match status" value="1"/>
</dbReference>
<dbReference type="InterPro" id="IPR023996">
    <property type="entry name" value="TonB-dep_OMP_SusC/RagA"/>
</dbReference>
<sequence>MYRLLVLIFLSFILTTEVSGQNKVITGTVTDQDNEPIPGVNVIIRGTAQGTVTDVNGNYKLAMPPGYPILVFSFVGFMNEEVRVTTENTVDVSLYPDIQSLTELVITGYTTEKLDRLSGSVGTVESKQMEDIPIPSFDQVLQGKTAGLYISSGSGQPGSSATVRLRGSGSIGAGNTPLYILDNVPISAGEFSTLNVNDFESISVLKDASATAIYGSRGSNGVIVITSKSGKKNSASLTYRMQYGFSQQARERFEMMNTQEKIAFEQYIGEGFAGELDPNNAVDRKILEQYKRTNTNWKDIFIRKGKLQSHELAFSGGGEKTTFYTSLAYLNQEGQAIKSDLERYTLRLNLSSNAIENLKIDFNSSFGYSNSNVIPSEGQTSIINPFAVVYWANPYITPYDENGDYNTGVGLTGPNTLEIINEGQRTNDQIKSVVSTSAQYNLAEPLYIKTTFGIDFTQTNFERFNSPDSYLYENSGGSFSQSQFQDFSYIWTNLLGYSKNFKDHFIEITLGHEIFANSINSFGYTGYGINPKLPGTPEGVSPGADGINIPEIEGFKEGNSLHSLFAIANYSIKDKYNLKASIRRDGSSRFGVNNRFAIFWSVGASWNIKEEAFLINSQLLSGLKIRASYGTVGNQSGIDNFQSLGTYSPVSYGSNQGNGILYAGNPDLKWEVSNQANLGIDFSFLNDKIFGNIDLYNIITSDLFVQYQLSRTTGFESIRSNEGKMSNKGIELTLNADILTIGDFIWTVGGNIAYNKNEILDLGQVTEFERGTSIVKEGLPLGTHYITEWAGVNPSNGEPLYVGQNGEITNNYDAAGPKAIFGTSQAPLTGGFFSTLSFKGLKLDGFFTFTSGYSRFNNQLFFSENPNFITSNLSKKMTTMWKEPGDITEIQSYQYERQFSSKDIEDASFLRLRNVRLSYSFSEKLIEQTKGIFKGLEIYVQGQNLFTWTEFTGFDPEDDNNIAQFEYPASKVYSVGLSVKF</sequence>
<gene>
    <name evidence="13" type="ORF">OO013_08745</name>
</gene>
<evidence type="ECO:0000256" key="8">
    <source>
        <dbReference type="PROSITE-ProRule" id="PRU01360"/>
    </source>
</evidence>
<evidence type="ECO:0000256" key="3">
    <source>
        <dbReference type="ARBA" id="ARBA00022452"/>
    </source>
</evidence>
<keyword evidence="2 8" id="KW-0813">Transport</keyword>
<dbReference type="EMBL" id="JAPFQN010000005">
    <property type="protein sequence ID" value="MCX2743951.1"/>
    <property type="molecule type" value="Genomic_DNA"/>
</dbReference>
<dbReference type="Pfam" id="PF13715">
    <property type="entry name" value="CarbopepD_reg_2"/>
    <property type="match status" value="1"/>
</dbReference>
<evidence type="ECO:0000313" key="13">
    <source>
        <dbReference type="EMBL" id="MCX2743951.1"/>
    </source>
</evidence>
<feature type="signal peptide" evidence="10">
    <location>
        <begin position="1"/>
        <end position="20"/>
    </location>
</feature>
<comment type="subcellular location">
    <subcellularLocation>
        <location evidence="1 8">Cell outer membrane</location>
        <topology evidence="1 8">Multi-pass membrane protein</topology>
    </subcellularLocation>
</comment>
<comment type="similarity">
    <text evidence="8 9">Belongs to the TonB-dependent receptor family.</text>
</comment>
<keyword evidence="14" id="KW-1185">Reference proteome</keyword>
<dbReference type="InterPro" id="IPR039426">
    <property type="entry name" value="TonB-dep_rcpt-like"/>
</dbReference>
<dbReference type="Gene3D" id="2.170.130.10">
    <property type="entry name" value="TonB-dependent receptor, plug domain"/>
    <property type="match status" value="1"/>
</dbReference>
<accession>A0ABT3RQ79</accession>
<evidence type="ECO:0000259" key="12">
    <source>
        <dbReference type="Pfam" id="PF07715"/>
    </source>
</evidence>
<dbReference type="NCBIfam" id="TIGR04057">
    <property type="entry name" value="SusC_RagA_signa"/>
    <property type="match status" value="1"/>
</dbReference>
<dbReference type="Pfam" id="PF00593">
    <property type="entry name" value="TonB_dep_Rec_b-barrel"/>
    <property type="match status" value="1"/>
</dbReference>
<protein>
    <submittedName>
        <fullName evidence="13">SusC/RagA family TonB-linked outer membrane protein</fullName>
    </submittedName>
</protein>